<dbReference type="Proteomes" id="UP000076871">
    <property type="component" value="Unassembled WGS sequence"/>
</dbReference>
<feature type="domain" description="DNA polymerase alpha/delta/epsilon subunit B" evidence="11">
    <location>
        <begin position="413"/>
        <end position="487"/>
    </location>
</feature>
<dbReference type="GO" id="GO:0006281">
    <property type="term" value="P:DNA repair"/>
    <property type="evidence" value="ECO:0007669"/>
    <property type="project" value="UniProtKB-ARBA"/>
</dbReference>
<dbReference type="STRING" id="1314785.A0A165HB44"/>
<dbReference type="EC" id="2.7.7.7" evidence="3"/>
<evidence type="ECO:0000256" key="5">
    <source>
        <dbReference type="ARBA" id="ARBA00022695"/>
    </source>
</evidence>
<evidence type="ECO:0000259" key="12">
    <source>
        <dbReference type="Pfam" id="PF18018"/>
    </source>
</evidence>
<keyword evidence="14" id="KW-1185">Reference proteome</keyword>
<evidence type="ECO:0000313" key="13">
    <source>
        <dbReference type="EMBL" id="KZT11491.1"/>
    </source>
</evidence>
<protein>
    <recommendedName>
        <fullName evidence="3">DNA-directed DNA polymerase</fullName>
        <ecNumber evidence="3">2.7.7.7</ecNumber>
    </recommendedName>
</protein>
<evidence type="ECO:0000256" key="9">
    <source>
        <dbReference type="ARBA" id="ARBA00049244"/>
    </source>
</evidence>
<evidence type="ECO:0000256" key="6">
    <source>
        <dbReference type="ARBA" id="ARBA00022705"/>
    </source>
</evidence>
<gene>
    <name evidence="13" type="ORF">LAESUDRAFT_755134</name>
</gene>
<organism evidence="13 14">
    <name type="scientific">Laetiporus sulphureus 93-53</name>
    <dbReference type="NCBI Taxonomy" id="1314785"/>
    <lineage>
        <taxon>Eukaryota</taxon>
        <taxon>Fungi</taxon>
        <taxon>Dikarya</taxon>
        <taxon>Basidiomycota</taxon>
        <taxon>Agaricomycotina</taxon>
        <taxon>Agaricomycetes</taxon>
        <taxon>Polyporales</taxon>
        <taxon>Laetiporus</taxon>
    </lineage>
</organism>
<dbReference type="GeneID" id="63829018"/>
<feature type="domain" description="DNA polymerase delta subunit OB-fold" evidence="12">
    <location>
        <begin position="42"/>
        <end position="174"/>
    </location>
</feature>
<feature type="region of interest" description="Disordered" evidence="10">
    <location>
        <begin position="500"/>
        <end position="530"/>
    </location>
</feature>
<comment type="catalytic activity">
    <reaction evidence="9">
        <text>DNA(n) + a 2'-deoxyribonucleoside 5'-triphosphate = DNA(n+1) + diphosphate</text>
        <dbReference type="Rhea" id="RHEA:22508"/>
        <dbReference type="Rhea" id="RHEA-COMP:17339"/>
        <dbReference type="Rhea" id="RHEA-COMP:17340"/>
        <dbReference type="ChEBI" id="CHEBI:33019"/>
        <dbReference type="ChEBI" id="CHEBI:61560"/>
        <dbReference type="ChEBI" id="CHEBI:173112"/>
        <dbReference type="EC" id="2.7.7.7"/>
    </reaction>
</comment>
<dbReference type="GO" id="GO:0006273">
    <property type="term" value="P:lagging strand elongation"/>
    <property type="evidence" value="ECO:0007669"/>
    <property type="project" value="UniProtKB-ARBA"/>
</dbReference>
<evidence type="ECO:0000313" key="14">
    <source>
        <dbReference type="Proteomes" id="UP000076871"/>
    </source>
</evidence>
<reference evidence="13 14" key="1">
    <citation type="journal article" date="2016" name="Mol. Biol. Evol.">
        <title>Comparative Genomics of Early-Diverging Mushroom-Forming Fungi Provides Insights into the Origins of Lignocellulose Decay Capabilities.</title>
        <authorList>
            <person name="Nagy L.G."/>
            <person name="Riley R."/>
            <person name="Tritt A."/>
            <person name="Adam C."/>
            <person name="Daum C."/>
            <person name="Floudas D."/>
            <person name="Sun H."/>
            <person name="Yadav J.S."/>
            <person name="Pangilinan J."/>
            <person name="Larsson K.H."/>
            <person name="Matsuura K."/>
            <person name="Barry K."/>
            <person name="Labutti K."/>
            <person name="Kuo R."/>
            <person name="Ohm R.A."/>
            <person name="Bhattacharya S.S."/>
            <person name="Shirouzu T."/>
            <person name="Yoshinaga Y."/>
            <person name="Martin F.M."/>
            <person name="Grigoriev I.V."/>
            <person name="Hibbett D.S."/>
        </authorList>
    </citation>
    <scope>NUCLEOTIDE SEQUENCE [LARGE SCALE GENOMIC DNA]</scope>
    <source>
        <strain evidence="13 14">93-53</strain>
    </source>
</reference>
<dbReference type="GO" id="GO:0003677">
    <property type="term" value="F:DNA binding"/>
    <property type="evidence" value="ECO:0007669"/>
    <property type="project" value="InterPro"/>
</dbReference>
<dbReference type="EMBL" id="KV427607">
    <property type="protein sequence ID" value="KZT11491.1"/>
    <property type="molecule type" value="Genomic_DNA"/>
</dbReference>
<sequence length="577" mass="62581">MSLENSLRVPTIPLARESTVLPPSDKIPSFVLRAESRSYSHQYSNIYYLRLQLLKRFVLARARRRWKEVAGDPPYVERVLEVVKGQLCFIVGTVYMDMPLKPNVLEDIAHDHSLPAPPPRPKYYSSDDQVMLEDESGRVVLVGAPVRSANLVTGVVLAALGAETSGGEFEVIDVCFAGMAPQPSAGLEWRKEDATDVEKEEKMDVDGGTAVEEQDDGEWVALVSGLDVGDPSPADAQLQMLVEYLTGEAGGAEDQARTAEVSRLIIAGNSLSPAISTNGATNEEDKADRKARRYGNDTTSFSPHPTLALSAHLLDLARSMPVHILPGPSDPAGTLLPQQAFPQAMFRGASAYASFSCETNPTYIRMGPSAEASESAQPPATKNGKGKQKADASTSRTRQSPGLPAPTGGPSCTLLVTSGQPVDDMFRYVATPPVTRLSLAASSLRWRHLAPTAPDTLWCHPYFTTDPFVITETPDVYVVGNQPRFATRVVEERGWGPRRRKVNVEDGDGVDEEEIDESPPEGEGEVGMEGEEGVKRCRIVLVPRFRETGTLVLVNLRTLAVRTVQFAVEGMSAGGER</sequence>
<evidence type="ECO:0000256" key="2">
    <source>
        <dbReference type="ARBA" id="ARBA00006035"/>
    </source>
</evidence>
<evidence type="ECO:0000256" key="3">
    <source>
        <dbReference type="ARBA" id="ARBA00012417"/>
    </source>
</evidence>
<feature type="domain" description="DNA polymerase alpha/delta/epsilon subunit B" evidence="11">
    <location>
        <begin position="220"/>
        <end position="366"/>
    </location>
</feature>
<dbReference type="Gene3D" id="2.40.50.430">
    <property type="match status" value="1"/>
</dbReference>
<keyword evidence="7" id="KW-0239">DNA-directed DNA polymerase</keyword>
<dbReference type="Pfam" id="PF18018">
    <property type="entry name" value="DNA_pol_D_N"/>
    <property type="match status" value="1"/>
</dbReference>
<comment type="similarity">
    <text evidence="2">Belongs to the DNA polymerase delta/II small subunit family.</text>
</comment>
<dbReference type="AlphaFoldDB" id="A0A165HB44"/>
<dbReference type="InterPro" id="IPR024826">
    <property type="entry name" value="DNA_pol_delta/II_ssu"/>
</dbReference>
<dbReference type="GO" id="GO:0003887">
    <property type="term" value="F:DNA-directed DNA polymerase activity"/>
    <property type="evidence" value="ECO:0007669"/>
    <property type="project" value="UniProtKB-KW"/>
</dbReference>
<feature type="compositionally biased region" description="Low complexity" evidence="10">
    <location>
        <begin position="368"/>
        <end position="380"/>
    </location>
</feature>
<feature type="region of interest" description="Disordered" evidence="10">
    <location>
        <begin position="366"/>
        <end position="412"/>
    </location>
</feature>
<evidence type="ECO:0000256" key="4">
    <source>
        <dbReference type="ARBA" id="ARBA00022679"/>
    </source>
</evidence>
<dbReference type="GO" id="GO:0043625">
    <property type="term" value="C:delta DNA polymerase complex"/>
    <property type="evidence" value="ECO:0007669"/>
    <property type="project" value="TreeGrafter"/>
</dbReference>
<dbReference type="RefSeq" id="XP_040769231.1">
    <property type="nucleotide sequence ID" value="XM_040911990.1"/>
</dbReference>
<feature type="compositionally biased region" description="Polar residues" evidence="10">
    <location>
        <begin position="391"/>
        <end position="400"/>
    </location>
</feature>
<evidence type="ECO:0000256" key="1">
    <source>
        <dbReference type="ARBA" id="ARBA00004123"/>
    </source>
</evidence>
<evidence type="ECO:0000256" key="10">
    <source>
        <dbReference type="SAM" id="MobiDB-lite"/>
    </source>
</evidence>
<evidence type="ECO:0000259" key="11">
    <source>
        <dbReference type="Pfam" id="PF04042"/>
    </source>
</evidence>
<dbReference type="InterPro" id="IPR007185">
    <property type="entry name" value="DNA_pol_a/d/e_bsu"/>
</dbReference>
<dbReference type="FunCoup" id="A0A165HB44">
    <property type="interactions" value="386"/>
</dbReference>
<keyword evidence="5" id="KW-0548">Nucleotidyltransferase</keyword>
<dbReference type="OrthoDB" id="3763at2759"/>
<keyword evidence="6" id="KW-0235">DNA replication</keyword>
<dbReference type="PANTHER" id="PTHR10416">
    <property type="entry name" value="DNA POLYMERASE DELTA SUBUNIT 2"/>
    <property type="match status" value="1"/>
</dbReference>
<comment type="subcellular location">
    <subcellularLocation>
        <location evidence="1">Nucleus</location>
    </subcellularLocation>
</comment>
<dbReference type="Gene3D" id="3.60.21.50">
    <property type="match status" value="1"/>
</dbReference>
<dbReference type="Pfam" id="PF04042">
    <property type="entry name" value="DNA_pol_E_B"/>
    <property type="match status" value="2"/>
</dbReference>
<dbReference type="InterPro" id="IPR040663">
    <property type="entry name" value="DNA_pol_D_N"/>
</dbReference>
<feature type="region of interest" description="Disordered" evidence="10">
    <location>
        <begin position="276"/>
        <end position="303"/>
    </location>
</feature>
<accession>A0A165HB44</accession>
<name>A0A165HB44_9APHY</name>
<evidence type="ECO:0000256" key="7">
    <source>
        <dbReference type="ARBA" id="ARBA00022932"/>
    </source>
</evidence>
<proteinExistence type="inferred from homology"/>
<dbReference type="FunFam" id="2.40.50.430:FF:000002">
    <property type="entry name" value="DNA polymerase delta subunit"/>
    <property type="match status" value="1"/>
</dbReference>
<feature type="compositionally biased region" description="Acidic residues" evidence="10">
    <location>
        <begin position="505"/>
        <end position="530"/>
    </location>
</feature>
<dbReference type="PANTHER" id="PTHR10416:SF0">
    <property type="entry name" value="DNA POLYMERASE DELTA SUBUNIT 2"/>
    <property type="match status" value="1"/>
</dbReference>
<keyword evidence="4" id="KW-0808">Transferase</keyword>
<evidence type="ECO:0000256" key="8">
    <source>
        <dbReference type="ARBA" id="ARBA00023242"/>
    </source>
</evidence>
<dbReference type="InParanoid" id="A0A165HB44"/>
<keyword evidence="8" id="KW-0539">Nucleus</keyword>